<evidence type="ECO:0000259" key="1">
    <source>
        <dbReference type="Pfam" id="PF13456"/>
    </source>
</evidence>
<evidence type="ECO:0000313" key="2">
    <source>
        <dbReference type="EMBL" id="CAI0447007.1"/>
    </source>
</evidence>
<proteinExistence type="predicted"/>
<protein>
    <recommendedName>
        <fullName evidence="1">RNase H type-1 domain-containing protein</fullName>
    </recommendedName>
</protein>
<dbReference type="GO" id="GO:0004523">
    <property type="term" value="F:RNA-DNA hybrid ribonuclease activity"/>
    <property type="evidence" value="ECO:0007669"/>
    <property type="project" value="InterPro"/>
</dbReference>
<name>A0AAV0ML51_9ROSI</name>
<comment type="caution">
    <text evidence="2">The sequence shown here is derived from an EMBL/GenBank/DDBJ whole genome shotgun (WGS) entry which is preliminary data.</text>
</comment>
<dbReference type="InterPro" id="IPR002156">
    <property type="entry name" value="RNaseH_domain"/>
</dbReference>
<gene>
    <name evidence="2" type="ORF">LITE_LOCUS29242</name>
</gene>
<dbReference type="GO" id="GO:0003676">
    <property type="term" value="F:nucleic acid binding"/>
    <property type="evidence" value="ECO:0007669"/>
    <property type="project" value="InterPro"/>
</dbReference>
<reference evidence="2" key="1">
    <citation type="submission" date="2022-08" db="EMBL/GenBank/DDBJ databases">
        <authorList>
            <person name="Gutierrez-Valencia J."/>
        </authorList>
    </citation>
    <scope>NUCLEOTIDE SEQUENCE</scope>
</reference>
<sequence>MAKSLIETATPQHIHYTSVAEIRRWLAQDWQVLITHIYREANVVADYLANLGHSLPIGLHNIVNPDSVLAYWLYHDIIGVQTPRLVIE</sequence>
<accession>A0AAV0ML51</accession>
<feature type="domain" description="RNase H type-1" evidence="1">
    <location>
        <begin position="16"/>
        <end position="51"/>
    </location>
</feature>
<organism evidence="2 3">
    <name type="scientific">Linum tenue</name>
    <dbReference type="NCBI Taxonomy" id="586396"/>
    <lineage>
        <taxon>Eukaryota</taxon>
        <taxon>Viridiplantae</taxon>
        <taxon>Streptophyta</taxon>
        <taxon>Embryophyta</taxon>
        <taxon>Tracheophyta</taxon>
        <taxon>Spermatophyta</taxon>
        <taxon>Magnoliopsida</taxon>
        <taxon>eudicotyledons</taxon>
        <taxon>Gunneridae</taxon>
        <taxon>Pentapetalae</taxon>
        <taxon>rosids</taxon>
        <taxon>fabids</taxon>
        <taxon>Malpighiales</taxon>
        <taxon>Linaceae</taxon>
        <taxon>Linum</taxon>
    </lineage>
</organism>
<keyword evidence="3" id="KW-1185">Reference proteome</keyword>
<dbReference type="AlphaFoldDB" id="A0AAV0ML51"/>
<dbReference type="PANTHER" id="PTHR34023">
    <property type="entry name" value="RNASE H DOMAIN-CONTAINING PROTEIN"/>
    <property type="match status" value="1"/>
</dbReference>
<dbReference type="Proteomes" id="UP001154282">
    <property type="component" value="Unassembled WGS sequence"/>
</dbReference>
<evidence type="ECO:0000313" key="3">
    <source>
        <dbReference type="Proteomes" id="UP001154282"/>
    </source>
</evidence>
<dbReference type="Pfam" id="PF13456">
    <property type="entry name" value="RVT_3"/>
    <property type="match status" value="1"/>
</dbReference>
<dbReference type="EMBL" id="CAMGYJ010000007">
    <property type="protein sequence ID" value="CAI0447007.1"/>
    <property type="molecule type" value="Genomic_DNA"/>
</dbReference>
<dbReference type="PANTHER" id="PTHR34023:SF4">
    <property type="entry name" value="RNASE H TYPE-1 DOMAIN-CONTAINING PROTEIN"/>
    <property type="match status" value="1"/>
</dbReference>